<dbReference type="PANTHER" id="PTHR23310">
    <property type="entry name" value="ACYL-COA-BINDING PROTEIN, ACBP"/>
    <property type="match status" value="1"/>
</dbReference>
<dbReference type="Pfam" id="PF00887">
    <property type="entry name" value="ACBP"/>
    <property type="match status" value="1"/>
</dbReference>
<organism evidence="3 4">
    <name type="scientific">Cecembia lonarensis (strain CCUG 58316 / KCTC 22772 / LW9)</name>
    <dbReference type="NCBI Taxonomy" id="1225176"/>
    <lineage>
        <taxon>Bacteria</taxon>
        <taxon>Pseudomonadati</taxon>
        <taxon>Bacteroidota</taxon>
        <taxon>Cytophagia</taxon>
        <taxon>Cytophagales</taxon>
        <taxon>Cyclobacteriaceae</taxon>
        <taxon>Cecembia</taxon>
    </lineage>
</organism>
<proteinExistence type="predicted"/>
<feature type="domain" description="ACB" evidence="2">
    <location>
        <begin position="17"/>
        <end position="97"/>
    </location>
</feature>
<dbReference type="GO" id="GO:0006631">
    <property type="term" value="P:fatty acid metabolic process"/>
    <property type="evidence" value="ECO:0007669"/>
    <property type="project" value="TreeGrafter"/>
</dbReference>
<gene>
    <name evidence="3" type="ORF">B879_03312</name>
</gene>
<sequence>METRNQLLSLLMNANTLEDAFSLTKKFTSKPSNEDLLKLYSFYKQATEGDNQEDAPGGFDFVAAAKHNAWKKLEGMDKAEAVEKYVALVNQLSEKHM</sequence>
<dbReference type="InterPro" id="IPR035984">
    <property type="entry name" value="Acyl-CoA-binding_sf"/>
</dbReference>
<accession>K1KV78</accession>
<evidence type="ECO:0000259" key="2">
    <source>
        <dbReference type="PROSITE" id="PS51228"/>
    </source>
</evidence>
<dbReference type="Proteomes" id="UP000004478">
    <property type="component" value="Unassembled WGS sequence"/>
</dbReference>
<name>K1KV78_CECL9</name>
<dbReference type="PROSITE" id="PS00880">
    <property type="entry name" value="ACB_1"/>
    <property type="match status" value="1"/>
</dbReference>
<dbReference type="GO" id="GO:0000062">
    <property type="term" value="F:fatty-acyl-CoA binding"/>
    <property type="evidence" value="ECO:0007669"/>
    <property type="project" value="InterPro"/>
</dbReference>
<evidence type="ECO:0000256" key="1">
    <source>
        <dbReference type="ARBA" id="ARBA00023121"/>
    </source>
</evidence>
<reference evidence="3 4" key="1">
    <citation type="journal article" date="2012" name="J. Bacteriol.">
        <title>Draft Genome Sequence of Cecembia lonarensis Strain LW9T, Isolated from Lonar Lake, a Haloalkaline Lake in India.</title>
        <authorList>
            <person name="Shivaji S."/>
            <person name="Ara S."/>
            <person name="Singh A."/>
            <person name="Pinnaka A.K."/>
        </authorList>
    </citation>
    <scope>NUCLEOTIDE SEQUENCE [LARGE SCALE GENOMIC DNA]</scope>
    <source>
        <strain evidence="3 4">LW9</strain>
    </source>
</reference>
<dbReference type="EMBL" id="AMGM01000071">
    <property type="protein sequence ID" value="EKB48085.1"/>
    <property type="molecule type" value="Genomic_DNA"/>
</dbReference>
<dbReference type="PATRIC" id="fig|1225176.3.peg.3513"/>
<dbReference type="InterPro" id="IPR022408">
    <property type="entry name" value="Acyl-CoA-binding_prot_CS"/>
</dbReference>
<evidence type="ECO:0000313" key="3">
    <source>
        <dbReference type="EMBL" id="EKB48085.1"/>
    </source>
</evidence>
<protein>
    <submittedName>
        <fullName evidence="3">Acyl-CoA-binding protein</fullName>
    </submittedName>
</protein>
<dbReference type="PANTHER" id="PTHR23310:SF62">
    <property type="entry name" value="ACYL-COA BINDING PROTEIN 1, ISOFORM A"/>
    <property type="match status" value="1"/>
</dbReference>
<evidence type="ECO:0000313" key="4">
    <source>
        <dbReference type="Proteomes" id="UP000004478"/>
    </source>
</evidence>
<dbReference type="PROSITE" id="PS51228">
    <property type="entry name" value="ACB_2"/>
    <property type="match status" value="1"/>
</dbReference>
<dbReference type="InterPro" id="IPR000582">
    <property type="entry name" value="Acyl-CoA-binding_protein"/>
</dbReference>
<dbReference type="SUPFAM" id="SSF47027">
    <property type="entry name" value="Acyl-CoA binding protein"/>
    <property type="match status" value="1"/>
</dbReference>
<dbReference type="AlphaFoldDB" id="K1KV78"/>
<keyword evidence="1" id="KW-0446">Lipid-binding</keyword>
<comment type="caution">
    <text evidence="3">The sequence shown here is derived from an EMBL/GenBank/DDBJ whole genome shotgun (WGS) entry which is preliminary data.</text>
</comment>
<dbReference type="Gene3D" id="1.20.80.10">
    <property type="match status" value="1"/>
</dbReference>
<dbReference type="PRINTS" id="PR00689">
    <property type="entry name" value="ACOABINDINGP"/>
</dbReference>
<keyword evidence="4" id="KW-1185">Reference proteome</keyword>
<dbReference type="InterPro" id="IPR014352">
    <property type="entry name" value="FERM/acyl-CoA-bd_prot_sf"/>
</dbReference>